<feature type="binding site" evidence="9">
    <location>
        <position position="74"/>
    </location>
    <ligand>
        <name>[4Fe-4S] cluster</name>
        <dbReference type="ChEBI" id="CHEBI:49883"/>
        <label>2</label>
        <note>4Fe-4S-S-AdoMet</note>
    </ligand>
</feature>
<dbReference type="InterPro" id="IPR006638">
    <property type="entry name" value="Elp3/MiaA/NifB-like_rSAM"/>
</dbReference>
<dbReference type="HAMAP" id="MF_00206">
    <property type="entry name" value="Lipoyl_synth"/>
    <property type="match status" value="1"/>
</dbReference>
<feature type="binding site" evidence="9">
    <location>
        <position position="44"/>
    </location>
    <ligand>
        <name>[4Fe-4S] cluster</name>
        <dbReference type="ChEBI" id="CHEBI:49883"/>
        <label>1</label>
    </ligand>
</feature>
<feature type="binding site" evidence="9">
    <location>
        <position position="287"/>
    </location>
    <ligand>
        <name>[4Fe-4S] cluster</name>
        <dbReference type="ChEBI" id="CHEBI:49883"/>
        <label>1</label>
    </ligand>
</feature>
<dbReference type="FunFam" id="3.20.20.70:FF:000040">
    <property type="entry name" value="Lipoyl synthase"/>
    <property type="match status" value="1"/>
</dbReference>
<dbReference type="InterPro" id="IPR003698">
    <property type="entry name" value="Lipoyl_synth"/>
</dbReference>
<dbReference type="GO" id="GO:0051539">
    <property type="term" value="F:4 iron, 4 sulfur cluster binding"/>
    <property type="evidence" value="ECO:0007669"/>
    <property type="project" value="UniProtKB-UniRule"/>
</dbReference>
<keyword evidence="6 9" id="KW-0408">Iron</keyword>
<gene>
    <name evidence="9" type="primary">lipA</name>
    <name evidence="11" type="ORF">HNQ65_001686</name>
</gene>
<feature type="binding site" evidence="9">
    <location>
        <position position="70"/>
    </location>
    <ligand>
        <name>[4Fe-4S] cluster</name>
        <dbReference type="ChEBI" id="CHEBI:49883"/>
        <label>2</label>
        <note>4Fe-4S-S-AdoMet</note>
    </ligand>
</feature>
<comment type="pathway">
    <text evidence="9">Protein modification; protein lipoylation via endogenous pathway; protein N(6)-(lipoyl)lysine from octanoyl-[acyl-carrier-protein]: step 2/2.</text>
</comment>
<dbReference type="EMBL" id="JACHIG010000003">
    <property type="protein sequence ID" value="MBB5032109.1"/>
    <property type="molecule type" value="Genomic_DNA"/>
</dbReference>
<dbReference type="GO" id="GO:0016992">
    <property type="term" value="F:lipoate synthase activity"/>
    <property type="evidence" value="ECO:0007669"/>
    <property type="project" value="UniProtKB-UniRule"/>
</dbReference>
<dbReference type="GO" id="GO:0046872">
    <property type="term" value="F:metal ion binding"/>
    <property type="evidence" value="ECO:0007669"/>
    <property type="project" value="UniProtKB-KW"/>
</dbReference>
<feature type="binding site" evidence="9">
    <location>
        <position position="55"/>
    </location>
    <ligand>
        <name>[4Fe-4S] cluster</name>
        <dbReference type="ChEBI" id="CHEBI:49883"/>
        <label>1</label>
    </ligand>
</feature>
<evidence type="ECO:0000256" key="6">
    <source>
        <dbReference type="ARBA" id="ARBA00023004"/>
    </source>
</evidence>
<evidence type="ECO:0000256" key="7">
    <source>
        <dbReference type="ARBA" id="ARBA00023014"/>
    </source>
</evidence>
<dbReference type="PANTHER" id="PTHR10949">
    <property type="entry name" value="LIPOYL SYNTHASE"/>
    <property type="match status" value="1"/>
</dbReference>
<dbReference type="UniPathway" id="UPA00538">
    <property type="reaction ID" value="UER00593"/>
</dbReference>
<accession>A0A7W7Y9R1</accession>
<dbReference type="RefSeq" id="WP_184339049.1">
    <property type="nucleotide sequence ID" value="NZ_JACHIG010000003.1"/>
</dbReference>
<comment type="similarity">
    <text evidence="9">Belongs to the radical SAM superfamily. Lipoyl synthase family.</text>
</comment>
<dbReference type="Proteomes" id="UP000590740">
    <property type="component" value="Unassembled WGS sequence"/>
</dbReference>
<dbReference type="InterPro" id="IPR013785">
    <property type="entry name" value="Aldolase_TIM"/>
</dbReference>
<dbReference type="SFLD" id="SFLDS00029">
    <property type="entry name" value="Radical_SAM"/>
    <property type="match status" value="1"/>
</dbReference>
<dbReference type="NCBIfam" id="NF004019">
    <property type="entry name" value="PRK05481.1"/>
    <property type="match status" value="1"/>
</dbReference>
<dbReference type="PROSITE" id="PS51918">
    <property type="entry name" value="RADICAL_SAM"/>
    <property type="match status" value="1"/>
</dbReference>
<keyword evidence="1 9" id="KW-0004">4Fe-4S</keyword>
<name>A0A7W7Y9R1_9BACT</name>
<evidence type="ECO:0000256" key="1">
    <source>
        <dbReference type="ARBA" id="ARBA00022485"/>
    </source>
</evidence>
<keyword evidence="4 9" id="KW-0949">S-adenosyl-L-methionine</keyword>
<comment type="catalytic activity">
    <reaction evidence="8 9">
        <text>[[Fe-S] cluster scaffold protein carrying a second [4Fe-4S](2+) cluster] + N(6)-octanoyl-L-lysyl-[protein] + 2 oxidized [2Fe-2S]-[ferredoxin] + 2 S-adenosyl-L-methionine + 4 H(+) = [[Fe-S] cluster scaffold protein] + N(6)-[(R)-dihydrolipoyl]-L-lysyl-[protein] + 4 Fe(3+) + 2 hydrogen sulfide + 2 5'-deoxyadenosine + 2 L-methionine + 2 reduced [2Fe-2S]-[ferredoxin]</text>
        <dbReference type="Rhea" id="RHEA:16585"/>
        <dbReference type="Rhea" id="RHEA-COMP:9928"/>
        <dbReference type="Rhea" id="RHEA-COMP:10000"/>
        <dbReference type="Rhea" id="RHEA-COMP:10001"/>
        <dbReference type="Rhea" id="RHEA-COMP:10475"/>
        <dbReference type="Rhea" id="RHEA-COMP:14568"/>
        <dbReference type="Rhea" id="RHEA-COMP:14569"/>
        <dbReference type="ChEBI" id="CHEBI:15378"/>
        <dbReference type="ChEBI" id="CHEBI:17319"/>
        <dbReference type="ChEBI" id="CHEBI:29034"/>
        <dbReference type="ChEBI" id="CHEBI:29919"/>
        <dbReference type="ChEBI" id="CHEBI:33722"/>
        <dbReference type="ChEBI" id="CHEBI:33737"/>
        <dbReference type="ChEBI" id="CHEBI:33738"/>
        <dbReference type="ChEBI" id="CHEBI:57844"/>
        <dbReference type="ChEBI" id="CHEBI:59789"/>
        <dbReference type="ChEBI" id="CHEBI:78809"/>
        <dbReference type="ChEBI" id="CHEBI:83100"/>
        <dbReference type="EC" id="2.8.1.8"/>
    </reaction>
</comment>
<keyword evidence="12" id="KW-1185">Reference proteome</keyword>
<keyword evidence="2 9" id="KW-0963">Cytoplasm</keyword>
<evidence type="ECO:0000256" key="5">
    <source>
        <dbReference type="ARBA" id="ARBA00022723"/>
    </source>
</evidence>
<evidence type="ECO:0000313" key="11">
    <source>
        <dbReference type="EMBL" id="MBB5032109.1"/>
    </source>
</evidence>
<dbReference type="SFLD" id="SFLDF00271">
    <property type="entry name" value="lipoyl_synthase"/>
    <property type="match status" value="1"/>
</dbReference>
<dbReference type="SMART" id="SM00729">
    <property type="entry name" value="Elp3"/>
    <property type="match status" value="1"/>
</dbReference>
<feature type="binding site" evidence="9">
    <location>
        <position position="49"/>
    </location>
    <ligand>
        <name>[4Fe-4S] cluster</name>
        <dbReference type="ChEBI" id="CHEBI:49883"/>
        <label>1</label>
    </ligand>
</feature>
<dbReference type="NCBIfam" id="NF009544">
    <property type="entry name" value="PRK12928.1"/>
    <property type="match status" value="1"/>
</dbReference>
<dbReference type="SFLD" id="SFLDG01058">
    <property type="entry name" value="lipoyl_synthase_like"/>
    <property type="match status" value="1"/>
</dbReference>
<dbReference type="InterPro" id="IPR007197">
    <property type="entry name" value="rSAM"/>
</dbReference>
<dbReference type="AlphaFoldDB" id="A0A7W7Y9R1"/>
<keyword evidence="7 9" id="KW-0411">Iron-sulfur</keyword>
<dbReference type="NCBIfam" id="TIGR00510">
    <property type="entry name" value="lipA"/>
    <property type="match status" value="1"/>
</dbReference>
<evidence type="ECO:0000256" key="9">
    <source>
        <dbReference type="HAMAP-Rule" id="MF_00206"/>
    </source>
</evidence>
<feature type="domain" description="Radical SAM core" evidence="10">
    <location>
        <begin position="56"/>
        <end position="276"/>
    </location>
</feature>
<dbReference type="Pfam" id="PF04055">
    <property type="entry name" value="Radical_SAM"/>
    <property type="match status" value="1"/>
</dbReference>
<keyword evidence="5 9" id="KW-0479">Metal-binding</keyword>
<evidence type="ECO:0000256" key="8">
    <source>
        <dbReference type="ARBA" id="ARBA00047326"/>
    </source>
</evidence>
<protein>
    <recommendedName>
        <fullName evidence="9">Lipoyl synthase</fullName>
        <ecNumber evidence="9">2.8.1.8</ecNumber>
    </recommendedName>
    <alternativeName>
        <fullName evidence="9">Lip-syn</fullName>
        <shortName evidence="9">LS</shortName>
    </alternativeName>
    <alternativeName>
        <fullName evidence="9">Lipoate synthase</fullName>
    </alternativeName>
    <alternativeName>
        <fullName evidence="9">Lipoic acid synthase</fullName>
    </alternativeName>
    <alternativeName>
        <fullName evidence="9">Sulfur insertion protein LipA</fullName>
    </alternativeName>
</protein>
<dbReference type="EC" id="2.8.1.8" evidence="9"/>
<dbReference type="GO" id="GO:0009249">
    <property type="term" value="P:protein lipoylation"/>
    <property type="evidence" value="ECO:0007669"/>
    <property type="project" value="UniProtKB-UniRule"/>
</dbReference>
<reference evidence="11 12" key="1">
    <citation type="submission" date="2020-08" db="EMBL/GenBank/DDBJ databases">
        <title>Genomic Encyclopedia of Type Strains, Phase IV (KMG-IV): sequencing the most valuable type-strain genomes for metagenomic binning, comparative biology and taxonomic classification.</title>
        <authorList>
            <person name="Goeker M."/>
        </authorList>
    </citation>
    <scope>NUCLEOTIDE SEQUENCE [LARGE SCALE GENOMIC DNA]</scope>
    <source>
        <strain evidence="11 12">DSM 12252</strain>
    </source>
</reference>
<organism evidence="11 12">
    <name type="scientific">Prosthecobacter vanneervenii</name>
    <dbReference type="NCBI Taxonomy" id="48466"/>
    <lineage>
        <taxon>Bacteria</taxon>
        <taxon>Pseudomonadati</taxon>
        <taxon>Verrucomicrobiota</taxon>
        <taxon>Verrucomicrobiia</taxon>
        <taxon>Verrucomicrobiales</taxon>
        <taxon>Verrucomicrobiaceae</taxon>
        <taxon>Prosthecobacter</taxon>
    </lineage>
</organism>
<dbReference type="CDD" id="cd01335">
    <property type="entry name" value="Radical_SAM"/>
    <property type="match status" value="1"/>
</dbReference>
<comment type="subcellular location">
    <subcellularLocation>
        <location evidence="9">Cytoplasm</location>
    </subcellularLocation>
</comment>
<evidence type="ECO:0000256" key="3">
    <source>
        <dbReference type="ARBA" id="ARBA00022679"/>
    </source>
</evidence>
<dbReference type="InterPro" id="IPR058240">
    <property type="entry name" value="rSAM_sf"/>
</dbReference>
<evidence type="ECO:0000259" key="10">
    <source>
        <dbReference type="PROSITE" id="PS51918"/>
    </source>
</evidence>
<feature type="binding site" evidence="9">
    <location>
        <position position="77"/>
    </location>
    <ligand>
        <name>[4Fe-4S] cluster</name>
        <dbReference type="ChEBI" id="CHEBI:49883"/>
        <label>2</label>
        <note>4Fe-4S-S-AdoMet</note>
    </ligand>
</feature>
<dbReference type="GO" id="GO:0005737">
    <property type="term" value="C:cytoplasm"/>
    <property type="evidence" value="ECO:0007669"/>
    <property type="project" value="UniProtKB-SubCell"/>
</dbReference>
<comment type="cofactor">
    <cofactor evidence="9">
        <name>[4Fe-4S] cluster</name>
        <dbReference type="ChEBI" id="CHEBI:49883"/>
    </cofactor>
    <text evidence="9">Binds 2 [4Fe-4S] clusters per subunit. One cluster is coordinated with 3 cysteines and an exchangeable S-adenosyl-L-methionine.</text>
</comment>
<evidence type="ECO:0000256" key="4">
    <source>
        <dbReference type="ARBA" id="ARBA00022691"/>
    </source>
</evidence>
<keyword evidence="3 9" id="KW-0808">Transferase</keyword>
<evidence type="ECO:0000313" key="12">
    <source>
        <dbReference type="Proteomes" id="UP000590740"/>
    </source>
</evidence>
<comment type="function">
    <text evidence="9">Catalyzes the radical-mediated insertion of two sulfur atoms into the C-6 and C-8 positions of the octanoyl moiety bound to the lipoyl domains of lipoate-dependent enzymes, thereby converting the octanoylated domains into lipoylated derivatives.</text>
</comment>
<evidence type="ECO:0000256" key="2">
    <source>
        <dbReference type="ARBA" id="ARBA00022490"/>
    </source>
</evidence>
<dbReference type="SUPFAM" id="SSF102114">
    <property type="entry name" value="Radical SAM enzymes"/>
    <property type="match status" value="1"/>
</dbReference>
<dbReference type="PANTHER" id="PTHR10949:SF0">
    <property type="entry name" value="LIPOYL SYNTHASE, MITOCHONDRIAL"/>
    <property type="match status" value="1"/>
</dbReference>
<dbReference type="PIRSF" id="PIRSF005963">
    <property type="entry name" value="Lipoyl_synth"/>
    <property type="match status" value="1"/>
</dbReference>
<comment type="caution">
    <text evidence="11">The sequence shown here is derived from an EMBL/GenBank/DDBJ whole genome shotgun (WGS) entry which is preliminary data.</text>
</comment>
<dbReference type="Gene3D" id="3.20.20.70">
    <property type="entry name" value="Aldolase class I"/>
    <property type="match status" value="1"/>
</dbReference>
<sequence>MTPKIDPALHRDKKPDWIRVTLPRDPKFWSTKGLITDLKLHTVCEEAQCPNRWECWSQGSATFMIAGDRCTRACGFCAVKTAKPFALEADEPQRVAEATKRMGLNHIVITAVARDDVKDGGAEHFARTIEAVREAVPTITIEILVPDFNGKDDALEVVMKAKPHIFNHNLETVERLTPLVRSRAMYHRSLHVLKRAKAMAAELGSKCATKSGLMLGLGETETELFQAMDDLLEHDVTVLTLGQYLRPSAQHLPVIEYIHPDTFENYKQIALKKGFRHVASAPLVRSSYHASDFKPELDVQ</sequence>
<proteinExistence type="inferred from homology"/>